<reference evidence="1 2" key="1">
    <citation type="submission" date="2024-01" db="EMBL/GenBank/DDBJ databases">
        <title>Genome assemblies of Stephania.</title>
        <authorList>
            <person name="Yang L."/>
        </authorList>
    </citation>
    <scope>NUCLEOTIDE SEQUENCE [LARGE SCALE GENOMIC DNA]</scope>
    <source>
        <strain evidence="1">JXDWG</strain>
        <tissue evidence="1">Leaf</tissue>
    </source>
</reference>
<accession>A0AAP0EWE5</accession>
<sequence>MSEDVFDDINNLFNIAFNGKYLTCLAATRFPPFLFAFVFLFVFGSLESSSLYLDA</sequence>
<evidence type="ECO:0000313" key="1">
    <source>
        <dbReference type="EMBL" id="KAK9100926.1"/>
    </source>
</evidence>
<proteinExistence type="predicted"/>
<organism evidence="1 2">
    <name type="scientific">Stephania cephalantha</name>
    <dbReference type="NCBI Taxonomy" id="152367"/>
    <lineage>
        <taxon>Eukaryota</taxon>
        <taxon>Viridiplantae</taxon>
        <taxon>Streptophyta</taxon>
        <taxon>Embryophyta</taxon>
        <taxon>Tracheophyta</taxon>
        <taxon>Spermatophyta</taxon>
        <taxon>Magnoliopsida</taxon>
        <taxon>Ranunculales</taxon>
        <taxon>Menispermaceae</taxon>
        <taxon>Menispermoideae</taxon>
        <taxon>Cissampelideae</taxon>
        <taxon>Stephania</taxon>
    </lineage>
</organism>
<gene>
    <name evidence="1" type="ORF">Scep_024356</name>
</gene>
<dbReference type="EMBL" id="JBBNAG010000010">
    <property type="protein sequence ID" value="KAK9100926.1"/>
    <property type="molecule type" value="Genomic_DNA"/>
</dbReference>
<dbReference type="Proteomes" id="UP001419268">
    <property type="component" value="Unassembled WGS sequence"/>
</dbReference>
<evidence type="ECO:0000313" key="2">
    <source>
        <dbReference type="Proteomes" id="UP001419268"/>
    </source>
</evidence>
<keyword evidence="2" id="KW-1185">Reference proteome</keyword>
<comment type="caution">
    <text evidence="1">The sequence shown here is derived from an EMBL/GenBank/DDBJ whole genome shotgun (WGS) entry which is preliminary data.</text>
</comment>
<name>A0AAP0EWE5_9MAGN</name>
<protein>
    <submittedName>
        <fullName evidence="1">Uncharacterized protein</fullName>
    </submittedName>
</protein>
<dbReference type="AlphaFoldDB" id="A0AAP0EWE5"/>